<evidence type="ECO:0000256" key="2">
    <source>
        <dbReference type="SAM" id="Phobius"/>
    </source>
</evidence>
<name>A0A0W0FKR3_MONRR</name>
<feature type="compositionally biased region" description="Basic and acidic residues" evidence="1">
    <location>
        <begin position="288"/>
        <end position="298"/>
    </location>
</feature>
<dbReference type="AlphaFoldDB" id="A0A0W0FKR3"/>
<feature type="transmembrane region" description="Helical" evidence="2">
    <location>
        <begin position="137"/>
        <end position="160"/>
    </location>
</feature>
<dbReference type="eggNOG" id="ENOG502SHQ1">
    <property type="taxonomic scope" value="Eukaryota"/>
</dbReference>
<feature type="transmembrane region" description="Helical" evidence="2">
    <location>
        <begin position="234"/>
        <end position="253"/>
    </location>
</feature>
<accession>A0A0W0FKR3</accession>
<evidence type="ECO:0000313" key="5">
    <source>
        <dbReference type="Proteomes" id="UP000054988"/>
    </source>
</evidence>
<gene>
    <name evidence="4" type="ORF">WG66_10486</name>
</gene>
<organism evidence="4 5">
    <name type="scientific">Moniliophthora roreri</name>
    <name type="common">Frosty pod rot fungus</name>
    <name type="synonym">Monilia roreri</name>
    <dbReference type="NCBI Taxonomy" id="221103"/>
    <lineage>
        <taxon>Eukaryota</taxon>
        <taxon>Fungi</taxon>
        <taxon>Dikarya</taxon>
        <taxon>Basidiomycota</taxon>
        <taxon>Agaricomycotina</taxon>
        <taxon>Agaricomycetes</taxon>
        <taxon>Agaricomycetidae</taxon>
        <taxon>Agaricales</taxon>
        <taxon>Marasmiineae</taxon>
        <taxon>Marasmiaceae</taxon>
        <taxon>Moniliophthora</taxon>
    </lineage>
</organism>
<proteinExistence type="predicted"/>
<reference evidence="4 5" key="1">
    <citation type="submission" date="2015-12" db="EMBL/GenBank/DDBJ databases">
        <title>Draft genome sequence of Moniliophthora roreri, the causal agent of frosty pod rot of cacao.</title>
        <authorList>
            <person name="Aime M.C."/>
            <person name="Diaz-Valderrama J.R."/>
            <person name="Kijpornyongpan T."/>
            <person name="Phillips-Mora W."/>
        </authorList>
    </citation>
    <scope>NUCLEOTIDE SEQUENCE [LARGE SCALE GENOMIC DNA]</scope>
    <source>
        <strain evidence="4 5">MCA 2952</strain>
    </source>
</reference>
<evidence type="ECO:0000256" key="1">
    <source>
        <dbReference type="SAM" id="MobiDB-lite"/>
    </source>
</evidence>
<dbReference type="Proteomes" id="UP000054988">
    <property type="component" value="Unassembled WGS sequence"/>
</dbReference>
<feature type="transmembrane region" description="Helical" evidence="2">
    <location>
        <begin position="104"/>
        <end position="125"/>
    </location>
</feature>
<comment type="caution">
    <text evidence="4">The sequence shown here is derived from an EMBL/GenBank/DDBJ whole genome shotgun (WGS) entry which is preliminary data.</text>
</comment>
<feature type="transmembrane region" description="Helical" evidence="2">
    <location>
        <begin position="259"/>
        <end position="278"/>
    </location>
</feature>
<sequence>MVSELISGVLSVVETTKYAELAASTIILFDHLITLDDEVELIWKSSWSIGKVLFFINRYYTLASVIINNYALFGASVSDSVSATISSPHTSSALMFDNYSCHRFFYWQGSTGLFACMIAEIILQMRLYALYFLNRRVLAIMVTTFILTSASAAAIMGVVLSGVEAKSKIPFIPTTFCFPSNVPHYFYAFWIPILTFETVLCSLALFRGYQTFRTSGSPFQSGQRLIGVLIRDSVVYFLVMFATYLTNLLVWVWDINYLEVTVGFSVAMSCVLGNRVIINVRQVNKEMETEKKSRERTNSVKKSKIPEPEPVIDCDTLTDIEMAQLRTMRVDYEYLQEVEADN</sequence>
<evidence type="ECO:0000313" key="4">
    <source>
        <dbReference type="EMBL" id="KTB36934.1"/>
    </source>
</evidence>
<keyword evidence="2" id="KW-0812">Transmembrane</keyword>
<feature type="domain" description="DUF6533" evidence="3">
    <location>
        <begin position="18"/>
        <end position="62"/>
    </location>
</feature>
<feature type="transmembrane region" description="Helical" evidence="2">
    <location>
        <begin position="185"/>
        <end position="206"/>
    </location>
</feature>
<protein>
    <recommendedName>
        <fullName evidence="3">DUF6533 domain-containing protein</fullName>
    </recommendedName>
</protein>
<keyword evidence="2" id="KW-1133">Transmembrane helix</keyword>
<dbReference type="EMBL" id="LATX01001872">
    <property type="protein sequence ID" value="KTB36934.1"/>
    <property type="molecule type" value="Genomic_DNA"/>
</dbReference>
<dbReference type="Pfam" id="PF20151">
    <property type="entry name" value="DUF6533"/>
    <property type="match status" value="1"/>
</dbReference>
<feature type="region of interest" description="Disordered" evidence="1">
    <location>
        <begin position="288"/>
        <end position="307"/>
    </location>
</feature>
<dbReference type="InterPro" id="IPR045340">
    <property type="entry name" value="DUF6533"/>
</dbReference>
<keyword evidence="2" id="KW-0472">Membrane</keyword>
<evidence type="ECO:0000259" key="3">
    <source>
        <dbReference type="Pfam" id="PF20151"/>
    </source>
</evidence>